<evidence type="ECO:0000313" key="2">
    <source>
        <dbReference type="Proteomes" id="UP000325780"/>
    </source>
</evidence>
<accession>A0A5N6TKI3</accession>
<dbReference type="Pfam" id="PF20174">
    <property type="entry name" value="DUF6540"/>
    <property type="match status" value="1"/>
</dbReference>
<dbReference type="Proteomes" id="UP000325780">
    <property type="component" value="Unassembled WGS sequence"/>
</dbReference>
<sequence>MTEYYEVYLARFNLAIQDPDLPAPRYHTTIFVKTATNNDGTEHQVTGDITSATGMTYFPQERSSPEYSQTIHSFEKLGVTPASRHPADWERVLRSLPAPPQQKAFNIRTMKTEPFKTLDPLVFYEPGESRRPLVKCTEWALERALPVLRANGLIV</sequence>
<organism evidence="1 2">
    <name type="scientific">Aspergillus avenaceus</name>
    <dbReference type="NCBI Taxonomy" id="36643"/>
    <lineage>
        <taxon>Eukaryota</taxon>
        <taxon>Fungi</taxon>
        <taxon>Dikarya</taxon>
        <taxon>Ascomycota</taxon>
        <taxon>Pezizomycotina</taxon>
        <taxon>Eurotiomycetes</taxon>
        <taxon>Eurotiomycetidae</taxon>
        <taxon>Eurotiales</taxon>
        <taxon>Aspergillaceae</taxon>
        <taxon>Aspergillus</taxon>
        <taxon>Aspergillus subgen. Circumdati</taxon>
    </lineage>
</organism>
<proteinExistence type="predicted"/>
<keyword evidence="2" id="KW-1185">Reference proteome</keyword>
<dbReference type="OrthoDB" id="4135672at2759"/>
<name>A0A5N6TKI3_ASPAV</name>
<dbReference type="InterPro" id="IPR046670">
    <property type="entry name" value="DUF6540"/>
</dbReference>
<protein>
    <submittedName>
        <fullName evidence="1">Uncharacterized protein</fullName>
    </submittedName>
</protein>
<dbReference type="AlphaFoldDB" id="A0A5N6TKI3"/>
<reference evidence="1 2" key="1">
    <citation type="submission" date="2019-04" db="EMBL/GenBank/DDBJ databases">
        <title>Friends and foes A comparative genomics study of 23 Aspergillus species from section Flavi.</title>
        <authorList>
            <consortium name="DOE Joint Genome Institute"/>
            <person name="Kjaerbolling I."/>
            <person name="Vesth T."/>
            <person name="Frisvad J.C."/>
            <person name="Nybo J.L."/>
            <person name="Theobald S."/>
            <person name="Kildgaard S."/>
            <person name="Isbrandt T."/>
            <person name="Kuo A."/>
            <person name="Sato A."/>
            <person name="Lyhne E.K."/>
            <person name="Kogle M.E."/>
            <person name="Wiebenga A."/>
            <person name="Kun R.S."/>
            <person name="Lubbers R.J."/>
            <person name="Makela M.R."/>
            <person name="Barry K."/>
            <person name="Chovatia M."/>
            <person name="Clum A."/>
            <person name="Daum C."/>
            <person name="Haridas S."/>
            <person name="He G."/>
            <person name="LaButti K."/>
            <person name="Lipzen A."/>
            <person name="Mondo S."/>
            <person name="Riley R."/>
            <person name="Salamov A."/>
            <person name="Simmons B.A."/>
            <person name="Magnuson J.K."/>
            <person name="Henrissat B."/>
            <person name="Mortensen U.H."/>
            <person name="Larsen T.O."/>
            <person name="Devries R.P."/>
            <person name="Grigoriev I.V."/>
            <person name="Machida M."/>
            <person name="Baker S.E."/>
            <person name="Andersen M.R."/>
        </authorList>
    </citation>
    <scope>NUCLEOTIDE SEQUENCE [LARGE SCALE GENOMIC DNA]</scope>
    <source>
        <strain evidence="1 2">IBT 18842</strain>
    </source>
</reference>
<evidence type="ECO:0000313" key="1">
    <source>
        <dbReference type="EMBL" id="KAE8146852.1"/>
    </source>
</evidence>
<dbReference type="EMBL" id="ML742239">
    <property type="protein sequence ID" value="KAE8146852.1"/>
    <property type="molecule type" value="Genomic_DNA"/>
</dbReference>
<gene>
    <name evidence="1" type="ORF">BDV25DRAFT_161623</name>
</gene>